<dbReference type="EMBL" id="BPVZ01000051">
    <property type="protein sequence ID" value="GKV18686.1"/>
    <property type="molecule type" value="Genomic_DNA"/>
</dbReference>
<proteinExistence type="predicted"/>
<protein>
    <submittedName>
        <fullName evidence="2">Uncharacterized protein</fullName>
    </submittedName>
</protein>
<name>A0AAV5K618_9ROSI</name>
<dbReference type="Proteomes" id="UP001054252">
    <property type="component" value="Unassembled WGS sequence"/>
</dbReference>
<evidence type="ECO:0000313" key="3">
    <source>
        <dbReference type="Proteomes" id="UP001054252"/>
    </source>
</evidence>
<dbReference type="AlphaFoldDB" id="A0AAV5K618"/>
<evidence type="ECO:0000313" key="2">
    <source>
        <dbReference type="EMBL" id="GKV18686.1"/>
    </source>
</evidence>
<comment type="caution">
    <text evidence="2">The sequence shown here is derived from an EMBL/GenBank/DDBJ whole genome shotgun (WGS) entry which is preliminary data.</text>
</comment>
<dbReference type="PANTHER" id="PTHR33735">
    <property type="entry name" value="EXPRESSED PROTEIN"/>
    <property type="match status" value="1"/>
</dbReference>
<accession>A0AAV5K618</accession>
<feature type="region of interest" description="Disordered" evidence="1">
    <location>
        <begin position="155"/>
        <end position="175"/>
    </location>
</feature>
<gene>
    <name evidence="2" type="ORF">SLEP1_g29031</name>
</gene>
<dbReference type="PANTHER" id="PTHR33735:SF10">
    <property type="entry name" value="EXPRESSED PROTEIN"/>
    <property type="match status" value="1"/>
</dbReference>
<reference evidence="2 3" key="1">
    <citation type="journal article" date="2021" name="Commun. Biol.">
        <title>The genome of Shorea leprosula (Dipterocarpaceae) highlights the ecological relevance of drought in aseasonal tropical rainforests.</title>
        <authorList>
            <person name="Ng K.K.S."/>
            <person name="Kobayashi M.J."/>
            <person name="Fawcett J.A."/>
            <person name="Hatakeyama M."/>
            <person name="Paape T."/>
            <person name="Ng C.H."/>
            <person name="Ang C.C."/>
            <person name="Tnah L.H."/>
            <person name="Lee C.T."/>
            <person name="Nishiyama T."/>
            <person name="Sese J."/>
            <person name="O'Brien M.J."/>
            <person name="Copetti D."/>
            <person name="Mohd Noor M.I."/>
            <person name="Ong R.C."/>
            <person name="Putra M."/>
            <person name="Sireger I.Z."/>
            <person name="Indrioko S."/>
            <person name="Kosugi Y."/>
            <person name="Izuno A."/>
            <person name="Isagi Y."/>
            <person name="Lee S.L."/>
            <person name="Shimizu K.K."/>
        </authorList>
    </citation>
    <scope>NUCLEOTIDE SEQUENCE [LARGE SCALE GENOMIC DNA]</scope>
    <source>
        <strain evidence="2">214</strain>
    </source>
</reference>
<sequence length="175" mass="19592">MINRQNPSFLHHLPLISSARHRATMVMRAGDNNEPETPASAKSSNFPWKKWMVAIIFSLILPCFKYRSKWGPLLALKSQVDETIETADLVREVVEQVADQVAKVSDEAADKLPDDTMLKEAVESVQNLAEETATKAEQAEELIDKVEETVKEAERTIIGPDLPQAKVDNPRNSIE</sequence>
<evidence type="ECO:0000256" key="1">
    <source>
        <dbReference type="SAM" id="MobiDB-lite"/>
    </source>
</evidence>
<organism evidence="2 3">
    <name type="scientific">Rubroshorea leprosula</name>
    <dbReference type="NCBI Taxonomy" id="152421"/>
    <lineage>
        <taxon>Eukaryota</taxon>
        <taxon>Viridiplantae</taxon>
        <taxon>Streptophyta</taxon>
        <taxon>Embryophyta</taxon>
        <taxon>Tracheophyta</taxon>
        <taxon>Spermatophyta</taxon>
        <taxon>Magnoliopsida</taxon>
        <taxon>eudicotyledons</taxon>
        <taxon>Gunneridae</taxon>
        <taxon>Pentapetalae</taxon>
        <taxon>rosids</taxon>
        <taxon>malvids</taxon>
        <taxon>Malvales</taxon>
        <taxon>Dipterocarpaceae</taxon>
        <taxon>Rubroshorea</taxon>
    </lineage>
</organism>
<keyword evidence="3" id="KW-1185">Reference proteome</keyword>